<evidence type="ECO:0000256" key="1">
    <source>
        <dbReference type="ARBA" id="ARBA00007118"/>
    </source>
</evidence>
<sequence>MKKSLVSRGISRSRKVVGRWALAGGPVRRGLYYRYISEAFGREERAVDAGITAYHGTLGTGKELFTLRRNVHMLEKGLTMRPRRDEFALGYIGSTVQAFAGVHRLGAASGVGVDESRWMHTVLTEYFEATSRSTNPKIERLRATFRDLEPIEPTRVSIASGPHLPQGLPPAVSIEKLTELAMNRRSVRWFTGQPVDRTLVDAAMAVAAESPTACNRQPYRFEVFDDPESVRRVAAIPMGTAGYAEQLSGIIVIVGDLSAFFDERDRHLIYVDSCLAAMGLIYGLEAQGVASCCINWPDLPDRDKAIAALLGLPSHERVVMLLAYGYPDPSGLVPYSAKRPVEAVRRYRSLTRPAD</sequence>
<proteinExistence type="inferred from homology"/>
<dbReference type="CDD" id="cd02062">
    <property type="entry name" value="Nitro_FMN_reductase"/>
    <property type="match status" value="1"/>
</dbReference>
<evidence type="ECO:0000313" key="5">
    <source>
        <dbReference type="Proteomes" id="UP001165580"/>
    </source>
</evidence>
<comment type="similarity">
    <text evidence="1">Belongs to the nitroreductase family.</text>
</comment>
<evidence type="ECO:0000259" key="3">
    <source>
        <dbReference type="Pfam" id="PF00881"/>
    </source>
</evidence>
<comment type="caution">
    <text evidence="4">The sequence shown here is derived from an EMBL/GenBank/DDBJ whole genome shotgun (WGS) entry which is preliminary data.</text>
</comment>
<keyword evidence="5" id="KW-1185">Reference proteome</keyword>
<dbReference type="PANTHER" id="PTHR43673">
    <property type="entry name" value="NAD(P)H NITROREDUCTASE YDGI-RELATED"/>
    <property type="match status" value="1"/>
</dbReference>
<dbReference type="PANTHER" id="PTHR43673:SF10">
    <property type="entry name" value="NADH DEHYDROGENASE_NAD(P)H NITROREDUCTASE XCC3605-RELATED"/>
    <property type="match status" value="1"/>
</dbReference>
<evidence type="ECO:0000256" key="2">
    <source>
        <dbReference type="ARBA" id="ARBA00023002"/>
    </source>
</evidence>
<dbReference type="RefSeq" id="WP_259485272.1">
    <property type="nucleotide sequence ID" value="NZ_JANTEZ010000002.1"/>
</dbReference>
<dbReference type="SUPFAM" id="SSF55469">
    <property type="entry name" value="FMN-dependent nitroreductase-like"/>
    <property type="match status" value="1"/>
</dbReference>
<dbReference type="Proteomes" id="UP001165580">
    <property type="component" value="Unassembled WGS sequence"/>
</dbReference>
<keyword evidence="2" id="KW-0560">Oxidoreductase</keyword>
<reference evidence="4" key="1">
    <citation type="submission" date="2022-08" db="EMBL/GenBank/DDBJ databases">
        <authorList>
            <person name="Deng Y."/>
            <person name="Han X.-F."/>
            <person name="Zhang Y.-Q."/>
        </authorList>
    </citation>
    <scope>NUCLEOTIDE SEQUENCE</scope>
    <source>
        <strain evidence="4">CPCC 205716</strain>
    </source>
</reference>
<organism evidence="4 5">
    <name type="scientific">Herbiconiux gentiana</name>
    <dbReference type="NCBI Taxonomy" id="2970912"/>
    <lineage>
        <taxon>Bacteria</taxon>
        <taxon>Bacillati</taxon>
        <taxon>Actinomycetota</taxon>
        <taxon>Actinomycetes</taxon>
        <taxon>Micrococcales</taxon>
        <taxon>Microbacteriaceae</taxon>
        <taxon>Herbiconiux</taxon>
    </lineage>
</organism>
<dbReference type="EMBL" id="JANTEZ010000002">
    <property type="protein sequence ID" value="MCS5713725.1"/>
    <property type="molecule type" value="Genomic_DNA"/>
</dbReference>
<gene>
    <name evidence="4" type="ORF">NVV95_04065</name>
</gene>
<dbReference type="Pfam" id="PF00881">
    <property type="entry name" value="Nitroreductase"/>
    <property type="match status" value="2"/>
</dbReference>
<dbReference type="InterPro" id="IPR029479">
    <property type="entry name" value="Nitroreductase"/>
</dbReference>
<dbReference type="Gene3D" id="3.40.109.10">
    <property type="entry name" value="NADH Oxidase"/>
    <property type="match status" value="1"/>
</dbReference>
<accession>A0ABT2GBY8</accession>
<protein>
    <submittedName>
        <fullName evidence="4">Nitroreductase family protein</fullName>
    </submittedName>
</protein>
<dbReference type="InterPro" id="IPR000415">
    <property type="entry name" value="Nitroreductase-like"/>
</dbReference>
<feature type="domain" description="Nitroreductase" evidence="3">
    <location>
        <begin position="258"/>
        <end position="326"/>
    </location>
</feature>
<feature type="domain" description="Nitroreductase" evidence="3">
    <location>
        <begin position="182"/>
        <end position="236"/>
    </location>
</feature>
<name>A0ABT2GBY8_9MICO</name>
<evidence type="ECO:0000313" key="4">
    <source>
        <dbReference type="EMBL" id="MCS5713725.1"/>
    </source>
</evidence>